<feature type="non-terminal residue" evidence="1">
    <location>
        <position position="172"/>
    </location>
</feature>
<sequence length="172" mass="19343">VAIDVGSGDSGSCAWPLLSEGHVVHMREPKNVVGIYLPGFLCEFIQLTLDINGWKRRGFLHGAVQANEYVKDVFESIDNIHLLKIDVDDRESYEAVFAGVGPILHKTEIVQIEMLAEEIDKAGMVWIMETLMSYDFLMFGLEDVDTFPGFQHDSLGRRCVKGDLRSRMHSKA</sequence>
<keyword evidence="2" id="KW-1185">Reference proteome</keyword>
<evidence type="ECO:0000313" key="2">
    <source>
        <dbReference type="Proteomes" id="UP000649617"/>
    </source>
</evidence>
<evidence type="ECO:0000313" key="1">
    <source>
        <dbReference type="EMBL" id="CAE7475294.1"/>
    </source>
</evidence>
<feature type="non-terminal residue" evidence="1">
    <location>
        <position position="1"/>
    </location>
</feature>
<dbReference type="OrthoDB" id="409493at2759"/>
<dbReference type="Proteomes" id="UP000649617">
    <property type="component" value="Unassembled WGS sequence"/>
</dbReference>
<protein>
    <submittedName>
        <fullName evidence="1">Uncharacterized protein</fullName>
    </submittedName>
</protein>
<accession>A0A812SE30</accession>
<name>A0A812SE30_SYMPI</name>
<gene>
    <name evidence="1" type="ORF">SPIL2461_LOCUS12078</name>
</gene>
<dbReference type="EMBL" id="CAJNIZ010024269">
    <property type="protein sequence ID" value="CAE7475294.1"/>
    <property type="molecule type" value="Genomic_DNA"/>
</dbReference>
<reference evidence="1" key="1">
    <citation type="submission" date="2021-02" db="EMBL/GenBank/DDBJ databases">
        <authorList>
            <person name="Dougan E. K."/>
            <person name="Rhodes N."/>
            <person name="Thang M."/>
            <person name="Chan C."/>
        </authorList>
    </citation>
    <scope>NUCLEOTIDE SEQUENCE</scope>
</reference>
<comment type="caution">
    <text evidence="1">The sequence shown here is derived from an EMBL/GenBank/DDBJ whole genome shotgun (WGS) entry which is preliminary data.</text>
</comment>
<proteinExistence type="predicted"/>
<dbReference type="AlphaFoldDB" id="A0A812SE30"/>
<organism evidence="1 2">
    <name type="scientific">Symbiodinium pilosum</name>
    <name type="common">Dinoflagellate</name>
    <dbReference type="NCBI Taxonomy" id="2952"/>
    <lineage>
        <taxon>Eukaryota</taxon>
        <taxon>Sar</taxon>
        <taxon>Alveolata</taxon>
        <taxon>Dinophyceae</taxon>
        <taxon>Suessiales</taxon>
        <taxon>Symbiodiniaceae</taxon>
        <taxon>Symbiodinium</taxon>
    </lineage>
</organism>